<keyword evidence="1" id="KW-0812">Transmembrane</keyword>
<name>A0A8A4TKJ2_SULCO</name>
<evidence type="ECO:0000256" key="1">
    <source>
        <dbReference type="SAM" id="Phobius"/>
    </source>
</evidence>
<feature type="transmembrane region" description="Helical" evidence="1">
    <location>
        <begin position="39"/>
        <end position="59"/>
    </location>
</feature>
<dbReference type="Proteomes" id="UP000663929">
    <property type="component" value="Chromosome"/>
</dbReference>
<evidence type="ECO:0000313" key="3">
    <source>
        <dbReference type="Proteomes" id="UP000663929"/>
    </source>
</evidence>
<sequence length="484" mass="54401">MKSANRAFLMFVFLPCWISFFLDGDWQKLQRSSFMMERFFQVLMVLSLFCGVGASQMMAQSKMKGVYRGMYYGNGTQNGGNGQTDVEFAGCPNGGDPYGLDLDCLIKRIKESHANTYFYFFSGATNAHWNQFDSFLTKLATEAPGVQVYAYFVTAYSVAPFGWDFETWADELVNLRNLGHSNLVGMGFDDFDVARVENFAHYFNPNSMAELHTTLREGGLELLITAYHRPTNSEHNFLLNPTELAKYRYTDTTGVVRTSFDGVVYPVLYDSNGGWLLGLRDDRINDFPRQISNLNSSFSQSIGSTKIYTLLYATGYPAQNGAGNTSLYYLQDVARMAYGFTDGVVMYHLQTDYMSRYVPVNHMTMEKRAVISHLFARISSTSPYLSLSHYLNTCAPNGSSLNFAWSSNLAPQTMVKITLYAPGPKSQIWSTWTVPNTGHFDTGYYVNPGAGFPLRAKIEFEENPNAFSEVNRVPNTTCGVISKQ</sequence>
<accession>A0A8A4TKJ2</accession>
<proteinExistence type="predicted"/>
<dbReference type="AlphaFoldDB" id="A0A8A4TKJ2"/>
<dbReference type="EMBL" id="CP071793">
    <property type="protein sequence ID" value="QTD50466.1"/>
    <property type="molecule type" value="Genomic_DNA"/>
</dbReference>
<protein>
    <submittedName>
        <fullName evidence="2">Uncharacterized protein</fullName>
    </submittedName>
</protein>
<dbReference type="KEGG" id="scor:J3U87_33195"/>
<gene>
    <name evidence="2" type="ORF">J3U87_33195</name>
</gene>
<dbReference type="RefSeq" id="WP_237380183.1">
    <property type="nucleotide sequence ID" value="NZ_CP071793.1"/>
</dbReference>
<keyword evidence="3" id="KW-1185">Reference proteome</keyword>
<organism evidence="2 3">
    <name type="scientific">Sulfidibacter corallicola</name>
    <dbReference type="NCBI Taxonomy" id="2818388"/>
    <lineage>
        <taxon>Bacteria</taxon>
        <taxon>Pseudomonadati</taxon>
        <taxon>Acidobacteriota</taxon>
        <taxon>Holophagae</taxon>
        <taxon>Acanthopleuribacterales</taxon>
        <taxon>Acanthopleuribacteraceae</taxon>
        <taxon>Sulfidibacter</taxon>
    </lineage>
</organism>
<keyword evidence="1" id="KW-0472">Membrane</keyword>
<reference evidence="2" key="1">
    <citation type="submission" date="2021-03" db="EMBL/GenBank/DDBJ databases">
        <title>Acanthopleuribacteraceae sp. M133.</title>
        <authorList>
            <person name="Wang G."/>
        </authorList>
    </citation>
    <scope>NUCLEOTIDE SEQUENCE</scope>
    <source>
        <strain evidence="2">M133</strain>
    </source>
</reference>
<evidence type="ECO:0000313" key="2">
    <source>
        <dbReference type="EMBL" id="QTD50466.1"/>
    </source>
</evidence>
<keyword evidence="1" id="KW-1133">Transmembrane helix</keyword>